<dbReference type="PANTHER" id="PTHR25462">
    <property type="entry name" value="BONUS, ISOFORM C-RELATED"/>
    <property type="match status" value="1"/>
</dbReference>
<dbReference type="AlphaFoldDB" id="A0A7I8WA41"/>
<keyword evidence="1" id="KW-0479">Metal-binding</keyword>
<dbReference type="InterPro" id="IPR001841">
    <property type="entry name" value="Znf_RING"/>
</dbReference>
<dbReference type="OrthoDB" id="10039644at2759"/>
<dbReference type="GO" id="GO:0008270">
    <property type="term" value="F:zinc ion binding"/>
    <property type="evidence" value="ECO:0007669"/>
    <property type="project" value="UniProtKB-KW"/>
</dbReference>
<dbReference type="PANTHER" id="PTHR25462:SF296">
    <property type="entry name" value="MEIOTIC P26, ISOFORM F"/>
    <property type="match status" value="1"/>
</dbReference>
<dbReference type="EMBL" id="CAJFCJ010000024">
    <property type="protein sequence ID" value="CAD5125007.1"/>
    <property type="molecule type" value="Genomic_DNA"/>
</dbReference>
<dbReference type="Gene3D" id="3.30.160.60">
    <property type="entry name" value="Classic Zinc Finger"/>
    <property type="match status" value="1"/>
</dbReference>
<feature type="compositionally biased region" description="Polar residues" evidence="7">
    <location>
        <begin position="354"/>
        <end position="363"/>
    </location>
</feature>
<evidence type="ECO:0000313" key="11">
    <source>
        <dbReference type="Proteomes" id="UP000549394"/>
    </source>
</evidence>
<dbReference type="InterPro" id="IPR017907">
    <property type="entry name" value="Znf_RING_CS"/>
</dbReference>
<feature type="repeat" description="NHL" evidence="6">
    <location>
        <begin position="521"/>
        <end position="564"/>
    </location>
</feature>
<evidence type="ECO:0000256" key="5">
    <source>
        <dbReference type="PROSITE-ProRule" id="PRU00024"/>
    </source>
</evidence>
<name>A0A7I8WA41_9ANNE</name>
<keyword evidence="2" id="KW-0677">Repeat</keyword>
<dbReference type="Gene3D" id="3.30.40.10">
    <property type="entry name" value="Zinc/RING finger domain, C3HC4 (zinc finger)"/>
    <property type="match status" value="1"/>
</dbReference>
<keyword evidence="11" id="KW-1185">Reference proteome</keyword>
<protein>
    <submittedName>
        <fullName evidence="10">DgyrCDS13248</fullName>
    </submittedName>
</protein>
<evidence type="ECO:0000259" key="8">
    <source>
        <dbReference type="PROSITE" id="PS50089"/>
    </source>
</evidence>
<dbReference type="Proteomes" id="UP000549394">
    <property type="component" value="Unassembled WGS sequence"/>
</dbReference>
<dbReference type="SMART" id="SM00336">
    <property type="entry name" value="BBOX"/>
    <property type="match status" value="2"/>
</dbReference>
<gene>
    <name evidence="10" type="ORF">DGYR_LOCUS12463</name>
</gene>
<feature type="domain" description="RING-type" evidence="8">
    <location>
        <begin position="55"/>
        <end position="103"/>
    </location>
</feature>
<evidence type="ECO:0000256" key="6">
    <source>
        <dbReference type="PROSITE-ProRule" id="PRU00504"/>
    </source>
</evidence>
<dbReference type="InterPro" id="IPR013083">
    <property type="entry name" value="Znf_RING/FYVE/PHD"/>
</dbReference>
<dbReference type="Pfam" id="PF01436">
    <property type="entry name" value="NHL"/>
    <property type="match status" value="1"/>
</dbReference>
<dbReference type="Pfam" id="PF00643">
    <property type="entry name" value="zf-B_box"/>
    <property type="match status" value="1"/>
</dbReference>
<dbReference type="SUPFAM" id="SSF57850">
    <property type="entry name" value="RING/U-box"/>
    <property type="match status" value="1"/>
</dbReference>
<dbReference type="PROSITE" id="PS00518">
    <property type="entry name" value="ZF_RING_1"/>
    <property type="match status" value="1"/>
</dbReference>
<dbReference type="Gene3D" id="2.120.10.30">
    <property type="entry name" value="TolB, C-terminal domain"/>
    <property type="match status" value="1"/>
</dbReference>
<dbReference type="InterPro" id="IPR011042">
    <property type="entry name" value="6-blade_b-propeller_TolB-like"/>
</dbReference>
<evidence type="ECO:0000256" key="4">
    <source>
        <dbReference type="ARBA" id="ARBA00022833"/>
    </source>
</evidence>
<dbReference type="PROSITE" id="PS50119">
    <property type="entry name" value="ZF_BBOX"/>
    <property type="match status" value="2"/>
</dbReference>
<sequence length="666" mass="73843">MATQSMNKHKAPSRSLSTKAPEGRRTSVSSQPSRRASIVSWRASTGSNFLEVEHCLMCVQVPTGGRTLKCDHIICEGCLRHYCAVYGGVCYEEDDQFVRCPVCLQTTLLENNGLSGLPAAGEGISSPRTKLQPLVESLKKCDVCSSKLPPSQSNGTLTPSPSFGCDLSSSFVDDIAEFYCTKCAVHLCDVCKQSHSKPLVFRDHSVLHVSNKEALTTICSIHNQRDCAFYCNSCKTSACSLCVLLEHSEHRVVKLLEALDQSRDILRSRLDMLTHHLSNLRHRLEQFTQKKVDGGTGKEGRDLVEKAERLSNLSATVLELAQSQKILTLYEDLSSRIKSVIDIEIHQLRMALDSSVTPGSEQPSPEPNMKTEHEQLKRTHTGNALYKPEVIWRMEKLRTDSSDLFNPCDVAWYENRLIIVDYDTASNSKLRVFDVAARKELGILGTSDVKPLGVCVTRDGNIAVTDSKEKKVKILSSEGLLIDSWGKGHFGWPYGITVDSRGHFIVSDAFSDTVGIYSSDGKLKVSVGNKNITLRNPYHVTVDKNDNVVVCDSGNNCVKVFDISSGRLMASMRRTISSSAGPRKSTKLRSPKGVCTDHRAGHILVADEFSRVCMFDTQFEYVRNLLTEQDHIKFPEALDINKYGQLAVTEWSPSNMCALTVFSIYA</sequence>
<evidence type="ECO:0000256" key="7">
    <source>
        <dbReference type="SAM" id="MobiDB-lite"/>
    </source>
</evidence>
<dbReference type="SUPFAM" id="SSF75011">
    <property type="entry name" value="3-carboxy-cis,cis-mucoante lactonizing enzyme"/>
    <property type="match status" value="1"/>
</dbReference>
<evidence type="ECO:0000256" key="2">
    <source>
        <dbReference type="ARBA" id="ARBA00022737"/>
    </source>
</evidence>
<dbReference type="InterPro" id="IPR047153">
    <property type="entry name" value="TRIM45/56/19-like"/>
</dbReference>
<feature type="domain" description="B box-type" evidence="9">
    <location>
        <begin position="214"/>
        <end position="255"/>
    </location>
</feature>
<dbReference type="CDD" id="cd05819">
    <property type="entry name" value="NHL"/>
    <property type="match status" value="1"/>
</dbReference>
<dbReference type="SUPFAM" id="SSF57845">
    <property type="entry name" value="B-box zinc-binding domain"/>
    <property type="match status" value="1"/>
</dbReference>
<feature type="region of interest" description="Disordered" evidence="7">
    <location>
        <begin position="1"/>
        <end position="34"/>
    </location>
</feature>
<accession>A0A7I8WA41</accession>
<dbReference type="InterPro" id="IPR000315">
    <property type="entry name" value="Znf_B-box"/>
</dbReference>
<feature type="region of interest" description="Disordered" evidence="7">
    <location>
        <begin position="354"/>
        <end position="380"/>
    </location>
</feature>
<dbReference type="PROSITE" id="PS51125">
    <property type="entry name" value="NHL"/>
    <property type="match status" value="2"/>
</dbReference>
<keyword evidence="4" id="KW-0862">Zinc</keyword>
<proteinExistence type="predicted"/>
<evidence type="ECO:0000313" key="10">
    <source>
        <dbReference type="EMBL" id="CAD5125007.1"/>
    </source>
</evidence>
<organism evidence="10 11">
    <name type="scientific">Dimorphilus gyrociliatus</name>
    <dbReference type="NCBI Taxonomy" id="2664684"/>
    <lineage>
        <taxon>Eukaryota</taxon>
        <taxon>Metazoa</taxon>
        <taxon>Spiralia</taxon>
        <taxon>Lophotrochozoa</taxon>
        <taxon>Annelida</taxon>
        <taxon>Polychaeta</taxon>
        <taxon>Polychaeta incertae sedis</taxon>
        <taxon>Dinophilidae</taxon>
        <taxon>Dimorphilus</taxon>
    </lineage>
</organism>
<reference evidence="10 11" key="1">
    <citation type="submission" date="2020-08" db="EMBL/GenBank/DDBJ databases">
        <authorList>
            <person name="Hejnol A."/>
        </authorList>
    </citation>
    <scope>NUCLEOTIDE SEQUENCE [LARGE SCALE GENOMIC DNA]</scope>
</reference>
<feature type="repeat" description="NHL" evidence="6">
    <location>
        <begin position="451"/>
        <end position="478"/>
    </location>
</feature>
<evidence type="ECO:0000256" key="1">
    <source>
        <dbReference type="ARBA" id="ARBA00022723"/>
    </source>
</evidence>
<dbReference type="PROSITE" id="PS50089">
    <property type="entry name" value="ZF_RING_2"/>
    <property type="match status" value="1"/>
</dbReference>
<evidence type="ECO:0000256" key="3">
    <source>
        <dbReference type="ARBA" id="ARBA00022771"/>
    </source>
</evidence>
<keyword evidence="3 5" id="KW-0863">Zinc-finger</keyword>
<dbReference type="InterPro" id="IPR001258">
    <property type="entry name" value="NHL_repeat"/>
</dbReference>
<evidence type="ECO:0000259" key="9">
    <source>
        <dbReference type="PROSITE" id="PS50119"/>
    </source>
</evidence>
<comment type="caution">
    <text evidence="10">The sequence shown here is derived from an EMBL/GenBank/DDBJ whole genome shotgun (WGS) entry which is preliminary data.</text>
</comment>
<feature type="domain" description="B box-type" evidence="9">
    <location>
        <begin position="160"/>
        <end position="209"/>
    </location>
</feature>